<feature type="region of interest" description="Disordered" evidence="9">
    <location>
        <begin position="1263"/>
        <end position="1283"/>
    </location>
</feature>
<dbReference type="Pfam" id="PF20421">
    <property type="entry name" value="DHR-2_Lobe_C"/>
    <property type="match status" value="1"/>
</dbReference>
<dbReference type="PANTHER" id="PTHR45653">
    <property type="entry name" value="DEDICATOR OF CYTOKINESIS"/>
    <property type="match status" value="1"/>
</dbReference>
<feature type="coiled-coil region" evidence="8">
    <location>
        <begin position="1038"/>
        <end position="1080"/>
    </location>
</feature>
<dbReference type="Gene3D" id="1.20.58.740">
    <property type="match status" value="1"/>
</dbReference>
<dbReference type="Gene3D" id="1.20.1270.350">
    <property type="entry name" value="Dedicator of cytokinesis N-terminal subdomain"/>
    <property type="match status" value="1"/>
</dbReference>
<feature type="compositionally biased region" description="Low complexity" evidence="9">
    <location>
        <begin position="804"/>
        <end position="831"/>
    </location>
</feature>
<dbReference type="InterPro" id="IPR027357">
    <property type="entry name" value="DOCKER_dom"/>
</dbReference>
<feature type="domain" description="C2 DOCK-type" evidence="11">
    <location>
        <begin position="454"/>
        <end position="643"/>
    </location>
</feature>
<gene>
    <name evidence="13" type="ORF">M0812_14028</name>
</gene>
<dbReference type="GO" id="GO:0005085">
    <property type="term" value="F:guanyl-nucleotide exchange factor activity"/>
    <property type="evidence" value="ECO:0007669"/>
    <property type="project" value="UniProtKB-KW"/>
</dbReference>
<feature type="region of interest" description="Disordered" evidence="9">
    <location>
        <begin position="486"/>
        <end position="506"/>
    </location>
</feature>
<reference evidence="13" key="1">
    <citation type="submission" date="2022-08" db="EMBL/GenBank/DDBJ databases">
        <title>Novel sulphate-reducing endosymbionts in the free-living metamonad Anaeramoeba.</title>
        <authorList>
            <person name="Jerlstrom-Hultqvist J."/>
            <person name="Cepicka I."/>
            <person name="Gallot-Lavallee L."/>
            <person name="Salas-Leiva D."/>
            <person name="Curtis B.A."/>
            <person name="Zahonova K."/>
            <person name="Pipaliya S."/>
            <person name="Dacks J."/>
            <person name="Roger A.J."/>
        </authorList>
    </citation>
    <scope>NUCLEOTIDE SEQUENCE</scope>
    <source>
        <strain evidence="13">Busselton2</strain>
    </source>
</reference>
<dbReference type="Pfam" id="PF16172">
    <property type="entry name" value="DOCK_N"/>
    <property type="match status" value="1"/>
</dbReference>
<evidence type="ECO:0000259" key="12">
    <source>
        <dbReference type="PROSITE" id="PS51651"/>
    </source>
</evidence>
<feature type="compositionally biased region" description="Low complexity" evidence="9">
    <location>
        <begin position="840"/>
        <end position="856"/>
    </location>
</feature>
<organism evidence="13 14">
    <name type="scientific">Anaeramoeba flamelloides</name>
    <dbReference type="NCBI Taxonomy" id="1746091"/>
    <lineage>
        <taxon>Eukaryota</taxon>
        <taxon>Metamonada</taxon>
        <taxon>Anaeramoebidae</taxon>
        <taxon>Anaeramoeba</taxon>
    </lineage>
</organism>
<dbReference type="Gene3D" id="2.60.40.150">
    <property type="entry name" value="C2 domain"/>
    <property type="match status" value="1"/>
</dbReference>
<keyword evidence="2 6" id="KW-0728">SH3 domain</keyword>
<dbReference type="CDD" id="cd00174">
    <property type="entry name" value="SH3"/>
    <property type="match status" value="1"/>
</dbReference>
<evidence type="ECO:0000256" key="9">
    <source>
        <dbReference type="SAM" id="MobiDB-lite"/>
    </source>
</evidence>
<dbReference type="Pfam" id="PF06920">
    <property type="entry name" value="DHR-2_Lobe_A"/>
    <property type="match status" value="1"/>
</dbReference>
<dbReference type="GO" id="GO:0005737">
    <property type="term" value="C:cytoplasm"/>
    <property type="evidence" value="ECO:0007669"/>
    <property type="project" value="UniProtKB-SubCell"/>
</dbReference>
<comment type="caution">
    <text evidence="13">The sequence shown here is derived from an EMBL/GenBank/DDBJ whole genome shotgun (WGS) entry which is preliminary data.</text>
</comment>
<dbReference type="InterPro" id="IPR056372">
    <property type="entry name" value="TPR_DOCK"/>
</dbReference>
<evidence type="ECO:0000256" key="3">
    <source>
        <dbReference type="ARBA" id="ARBA00022490"/>
    </source>
</evidence>
<dbReference type="PROSITE" id="PS51650">
    <property type="entry name" value="C2_DOCK"/>
    <property type="match status" value="1"/>
</dbReference>
<dbReference type="InterPro" id="IPR026791">
    <property type="entry name" value="DOCK"/>
</dbReference>
<dbReference type="InterPro" id="IPR043162">
    <property type="entry name" value="DOCK_C_lobe_C"/>
</dbReference>
<dbReference type="SUPFAM" id="SSF49562">
    <property type="entry name" value="C2 domain (Calcium/lipid-binding domain, CaLB)"/>
    <property type="match status" value="1"/>
</dbReference>
<evidence type="ECO:0000256" key="1">
    <source>
        <dbReference type="ARBA" id="ARBA00004496"/>
    </source>
</evidence>
<dbReference type="InterPro" id="IPR027007">
    <property type="entry name" value="C2_DOCK-type_domain"/>
</dbReference>
<dbReference type="InterPro" id="IPR035892">
    <property type="entry name" value="C2_domain_sf"/>
</dbReference>
<feature type="region of interest" description="Disordered" evidence="9">
    <location>
        <begin position="804"/>
        <end position="859"/>
    </location>
</feature>
<evidence type="ECO:0000256" key="8">
    <source>
        <dbReference type="SAM" id="Coils"/>
    </source>
</evidence>
<dbReference type="InterPro" id="IPR016024">
    <property type="entry name" value="ARM-type_fold"/>
</dbReference>
<dbReference type="InterPro" id="IPR042455">
    <property type="entry name" value="DOCK_N_sub1"/>
</dbReference>
<feature type="domain" description="SH3" evidence="10">
    <location>
        <begin position="16"/>
        <end position="78"/>
    </location>
</feature>
<dbReference type="InterPro" id="IPR032376">
    <property type="entry name" value="DOCK_N"/>
</dbReference>
<dbReference type="Proteomes" id="UP001146793">
    <property type="component" value="Unassembled WGS sequence"/>
</dbReference>
<dbReference type="CDD" id="cd11684">
    <property type="entry name" value="DHR2_DOCK"/>
    <property type="match status" value="1"/>
</dbReference>
<keyword evidence="5" id="KW-0344">Guanine-nucleotide releasing factor</keyword>
<dbReference type="PANTHER" id="PTHR45653:SF10">
    <property type="entry name" value="MYOBLAST CITY, ISOFORM B"/>
    <property type="match status" value="1"/>
</dbReference>
<dbReference type="SMART" id="SM00326">
    <property type="entry name" value="SH3"/>
    <property type="match status" value="1"/>
</dbReference>
<comment type="subcellular location">
    <subcellularLocation>
        <location evidence="1">Cytoplasm</location>
    </subcellularLocation>
</comment>
<evidence type="ECO:0000259" key="10">
    <source>
        <dbReference type="PROSITE" id="PS50002"/>
    </source>
</evidence>
<dbReference type="Pfam" id="PF14429">
    <property type="entry name" value="DOCK-C2"/>
    <property type="match status" value="1"/>
</dbReference>
<accession>A0AAV7ZJ18</accession>
<dbReference type="SUPFAM" id="SSF50044">
    <property type="entry name" value="SH3-domain"/>
    <property type="match status" value="1"/>
</dbReference>
<proteinExistence type="inferred from homology"/>
<dbReference type="InterPro" id="IPR046769">
    <property type="entry name" value="DOCKER_Lobe_A"/>
</dbReference>
<dbReference type="Gene3D" id="1.25.40.410">
    <property type="match status" value="1"/>
</dbReference>
<dbReference type="GO" id="GO:0007264">
    <property type="term" value="P:small GTPase-mediated signal transduction"/>
    <property type="evidence" value="ECO:0007669"/>
    <property type="project" value="InterPro"/>
</dbReference>
<evidence type="ECO:0000313" key="13">
    <source>
        <dbReference type="EMBL" id="KAJ3442006.1"/>
    </source>
</evidence>
<evidence type="ECO:0000256" key="7">
    <source>
        <dbReference type="PROSITE-ProRule" id="PRU00983"/>
    </source>
</evidence>
<dbReference type="GO" id="GO:0005886">
    <property type="term" value="C:plasma membrane"/>
    <property type="evidence" value="ECO:0007669"/>
    <property type="project" value="TreeGrafter"/>
</dbReference>
<evidence type="ECO:0000256" key="6">
    <source>
        <dbReference type="PROSITE-ProRule" id="PRU00192"/>
    </source>
</evidence>
<name>A0AAV7ZJ18_9EUKA</name>
<dbReference type="PROSITE" id="PS51651">
    <property type="entry name" value="DOCKER"/>
    <property type="match status" value="1"/>
</dbReference>
<keyword evidence="8" id="KW-0175">Coiled coil</keyword>
<evidence type="ECO:0000259" key="11">
    <source>
        <dbReference type="PROSITE" id="PS51650"/>
    </source>
</evidence>
<evidence type="ECO:0000313" key="14">
    <source>
        <dbReference type="Proteomes" id="UP001146793"/>
    </source>
</evidence>
<dbReference type="InterPro" id="IPR036028">
    <property type="entry name" value="SH3-like_dom_sf"/>
</dbReference>
<dbReference type="GO" id="GO:0031267">
    <property type="term" value="F:small GTPase binding"/>
    <property type="evidence" value="ECO:0007669"/>
    <property type="project" value="TreeGrafter"/>
</dbReference>
<feature type="domain" description="DOCKER" evidence="12">
    <location>
        <begin position="1464"/>
        <end position="1891"/>
    </location>
</feature>
<dbReference type="SUPFAM" id="SSF48371">
    <property type="entry name" value="ARM repeat"/>
    <property type="match status" value="1"/>
</dbReference>
<evidence type="ECO:0000256" key="4">
    <source>
        <dbReference type="ARBA" id="ARBA00022553"/>
    </source>
</evidence>
<evidence type="ECO:0000256" key="5">
    <source>
        <dbReference type="ARBA" id="ARBA00022658"/>
    </source>
</evidence>
<dbReference type="Pfam" id="PF23554">
    <property type="entry name" value="TPR_DOCK"/>
    <property type="match status" value="1"/>
</dbReference>
<dbReference type="InterPro" id="IPR043161">
    <property type="entry name" value="DOCK_C_lobe_A"/>
</dbReference>
<dbReference type="PROSITE" id="PS50002">
    <property type="entry name" value="SH3"/>
    <property type="match status" value="1"/>
</dbReference>
<evidence type="ECO:0000256" key="2">
    <source>
        <dbReference type="ARBA" id="ARBA00022443"/>
    </source>
</evidence>
<keyword evidence="3" id="KW-0963">Cytoplasm</keyword>
<protein>
    <submittedName>
        <fullName evidence="13">Dedicator of cytokinesis</fullName>
    </submittedName>
</protein>
<sequence length="1895" mass="224708">MTEMEIEIEPKEIWEPSEGICYTKHPFIGVTQDHLSLRTIGEPIVIEEKYGDDWLRGHTLITERKGIFPKNFVKRDTKRTLTKEHFLSSNCHPVREFDPVILESEHSLKQYSLQLLSKKTEELNLKYSEFQAIMMLMNQILKYRLEFLSNMTASESLFAIKQRIVSNLDQMNEFFSIKKQIRRANGDPVLIDYLGFSKAHELYLQNCQQSISSQRRDHEINKSDKHYQILIDFQMLISKMKDPYSIMFQIYSHQKNQMVSESFVVYSFGRRGGSDLDVDVKSLRQEMPFTTNRFDNCKNKTIFLDLNEKDLSSDLFLVSRIYRRGLLNPELKKNKSKKIDNYPEYRIPFGCSVHKLDQNFIKRSTNEKQNLNLPIFTTQKENKFNVLHELIINQNEKATQLDGPIGISFAMKIYRGEYKAIVNTYPDYDGNALKDIPTTIKTSLPEIILPNYQRNDLYITLNSLNIMNAKKAKNFELRMWVRKRIESNQNNGNQKQKQKQKQSQERDDKFFYQKEKAISYGSSDDKKKMFISYICGYRSNPKWNETIKINIPPEEYPNVELFLEIYHCKPTKSYLHSIGAVRLTNRDCSIIAQGEKTIDLFKWDAKLAKKNPFYYMPNEKESKERHSKVQIFKSALTFNINLCSTSLTQQEKLISFLNWRFNINSLDQVFQKLKYVNGEEKIKFIIKILNTLFEILNEQGGQKQVQERIFEEILNFYTDIMKIQGFRSVLDHVINDYYNFENQKLSFTIKKNFSLIYLPLLTTLTNIFKIEEGNKMRKVIQTMKGLNFIFKLIIQSFHFNQKFNSQNQKNNNQNNKYNQNNNQMDLNSQQQKQHKELQKQQKQTQKQQKQQKQLQKQQKELQKQKKLQITQNRINSDHHFIRQFNKLMNLFSDFMSLTKPKWVKSAQNVALKHFSTMFTDLLKILDKNIITNSLIKMIKSVNVEGRDLMRKDKLIWINSIINGQLIEQSKSREIIIKIIKEQINSNIVKGEMYLEICASIMNSLFIQTFEKSKKNDLNQWIIQLIPFLKEILRGLEYNDKLKQQIMKKKNKCIEEQQNNNQQEFKKLQKLNLKFQDLQKTQKETTINNQESIQQIKSRYQIELQKQLVVESSLISSFISLFHMMNHQHISILINIYPKNSVYQILFLEQILKLFLYILTKKKRLILNNQSNQLSKKFHLVKSMNLSISKILIIIEFYKNISQLLIANFLDGNYQFNIWRLFILSLLEFINLPELRLKFNTNNINHNNLNIHNIKNKNIEKITNKKQNKNKNQNKNTNRIASKSLRKRTSNYNDQRCNNTNNYLLNPEFFKEQYLDLREIALIILDNCFYHLNEKILNFIPTDIEHFLTLLLLDNTELVNFGFEFYFKFFLEEFKSTGDIKGIEQGTVSMVCNIIDTSEEEKFFENFFIKFEEKLQEWESLKEYGRHFLNQLKQLIEKITKLKDFKGSNFEEEKCQVLMDITDYLYKTKRYQMFAKYCQLLSNLHLQNKNFTEAGLSLVKLIKILDWDSSNQNKTKSKIDDIISNLNQFNQRQFQIASKENLLKKIIYYLNKGESWELAIKYLQLLKAYYLKTYNYSKLSTYLSKESEFYKNIVTVERFYSTYFRVGYFGNGFNGEQYPGIKDQTFIYKGEILEKLPEFMDKLKEKYTNATIDSKDPTKEQMGGNGQYIQVCAVLPSSEGLIVSQQNKKAVNSHSIPEKILKHQTQEKINVFVYSQPFRKSKTKSQNQFANLWIKNHYFITAKSFPTTCRRLKVHKRIINEISPIQNGINSIKQKNIDLISIITKYQTETILNINPLSMILNGIIDAPVNGGIYMYVNAFLEVQYLLNNPKNEDLIIKMKKMLVKQLEFVNIGLNLHNRLCQDNFRPFHDKMKRKFKEMEKKLAFYLSITQKDQDN</sequence>
<keyword evidence="4" id="KW-0597">Phosphoprotein</keyword>
<dbReference type="InterPro" id="IPR046773">
    <property type="entry name" value="DOCKER_Lobe_C"/>
</dbReference>
<dbReference type="InterPro" id="IPR001452">
    <property type="entry name" value="SH3_domain"/>
</dbReference>
<dbReference type="EMBL" id="JANTQA010000029">
    <property type="protein sequence ID" value="KAJ3442006.1"/>
    <property type="molecule type" value="Genomic_DNA"/>
</dbReference>
<dbReference type="Gene3D" id="2.30.30.40">
    <property type="entry name" value="SH3 Domains"/>
    <property type="match status" value="1"/>
</dbReference>
<comment type="similarity">
    <text evidence="7">Belongs to the DOCK family.</text>
</comment>